<name>A0A7Y9RV33_9ACTN</name>
<dbReference type="EMBL" id="JACCAC010000001">
    <property type="protein sequence ID" value="NYG55891.1"/>
    <property type="molecule type" value="Genomic_DNA"/>
</dbReference>
<dbReference type="GO" id="GO:0030170">
    <property type="term" value="F:pyridoxal phosphate binding"/>
    <property type="evidence" value="ECO:0007669"/>
    <property type="project" value="InterPro"/>
</dbReference>
<accession>A0A7Y9RV33</accession>
<comment type="caution">
    <text evidence="2">The sequence shown here is derived from an EMBL/GenBank/DDBJ whole genome shotgun (WGS) entry which is preliminary data.</text>
</comment>
<sequence length="152" mass="15407">MVALHVAPERGAPTVAVAQVVVEAGAGIVGDRHHGSRHRHVSLQSADALAAAAEVLGRDVPAARTRRNVTVSGPEVPSTPGARIQVGDVLLEVVRVAAPCRVMDEELGPGARPALRRRAGSVLRALTGGTVRVGDPVVELPAGRAGGAAQPG</sequence>
<dbReference type="PROSITE" id="PS51340">
    <property type="entry name" value="MOSC"/>
    <property type="match status" value="1"/>
</dbReference>
<dbReference type="SUPFAM" id="SSF50800">
    <property type="entry name" value="PK beta-barrel domain-like"/>
    <property type="match status" value="1"/>
</dbReference>
<evidence type="ECO:0000313" key="3">
    <source>
        <dbReference type="Proteomes" id="UP000544110"/>
    </source>
</evidence>
<evidence type="ECO:0000259" key="1">
    <source>
        <dbReference type="PROSITE" id="PS51340"/>
    </source>
</evidence>
<dbReference type="Gene3D" id="2.40.33.20">
    <property type="entry name" value="PK beta-barrel domain-like"/>
    <property type="match status" value="1"/>
</dbReference>
<dbReference type="InterPro" id="IPR052716">
    <property type="entry name" value="MOSC_domain"/>
</dbReference>
<dbReference type="Pfam" id="PF03473">
    <property type="entry name" value="MOSC"/>
    <property type="match status" value="1"/>
</dbReference>
<dbReference type="RefSeq" id="WP_218848797.1">
    <property type="nucleotide sequence ID" value="NZ_JACCAC010000001.1"/>
</dbReference>
<keyword evidence="3" id="KW-1185">Reference proteome</keyword>
<reference evidence="2 3" key="1">
    <citation type="submission" date="2020-07" db="EMBL/GenBank/DDBJ databases">
        <title>Sequencing the genomes of 1000 actinobacteria strains.</title>
        <authorList>
            <person name="Klenk H.-P."/>
        </authorList>
    </citation>
    <scope>NUCLEOTIDE SEQUENCE [LARGE SCALE GENOMIC DNA]</scope>
    <source>
        <strain evidence="2 3">DSM 24552</strain>
    </source>
</reference>
<dbReference type="InterPro" id="IPR011037">
    <property type="entry name" value="Pyrv_Knase-like_insert_dom_sf"/>
</dbReference>
<dbReference type="PANTHER" id="PTHR36930:SF1">
    <property type="entry name" value="MOSC DOMAIN-CONTAINING PROTEIN"/>
    <property type="match status" value="1"/>
</dbReference>
<feature type="domain" description="MOSC" evidence="1">
    <location>
        <begin position="14"/>
        <end position="140"/>
    </location>
</feature>
<dbReference type="GO" id="GO:0030151">
    <property type="term" value="F:molybdenum ion binding"/>
    <property type="evidence" value="ECO:0007669"/>
    <property type="project" value="InterPro"/>
</dbReference>
<dbReference type="PANTHER" id="PTHR36930">
    <property type="entry name" value="METAL-SULFUR CLUSTER BIOSYNTHESIS PROTEINS YUAD-RELATED"/>
    <property type="match status" value="1"/>
</dbReference>
<gene>
    <name evidence="2" type="ORF">BJ989_002195</name>
</gene>
<dbReference type="InterPro" id="IPR005302">
    <property type="entry name" value="MoCF_Sase_C"/>
</dbReference>
<protein>
    <submittedName>
        <fullName evidence="2">MOSC domain-containing protein YiiM</fullName>
    </submittedName>
</protein>
<dbReference type="GO" id="GO:0003824">
    <property type="term" value="F:catalytic activity"/>
    <property type="evidence" value="ECO:0007669"/>
    <property type="project" value="InterPro"/>
</dbReference>
<evidence type="ECO:0000313" key="2">
    <source>
        <dbReference type="EMBL" id="NYG55891.1"/>
    </source>
</evidence>
<proteinExistence type="predicted"/>
<dbReference type="AlphaFoldDB" id="A0A7Y9RV33"/>
<dbReference type="Proteomes" id="UP000544110">
    <property type="component" value="Unassembled WGS sequence"/>
</dbReference>
<organism evidence="2 3">
    <name type="scientific">Nocardioides perillae</name>
    <dbReference type="NCBI Taxonomy" id="1119534"/>
    <lineage>
        <taxon>Bacteria</taxon>
        <taxon>Bacillati</taxon>
        <taxon>Actinomycetota</taxon>
        <taxon>Actinomycetes</taxon>
        <taxon>Propionibacteriales</taxon>
        <taxon>Nocardioidaceae</taxon>
        <taxon>Nocardioides</taxon>
    </lineage>
</organism>